<dbReference type="InterPro" id="IPR017871">
    <property type="entry name" value="ABC_transporter-like_CS"/>
</dbReference>
<dbReference type="InterPro" id="IPR039421">
    <property type="entry name" value="Type_1_exporter"/>
</dbReference>
<feature type="transmembrane region" description="Helical" evidence="7">
    <location>
        <begin position="12"/>
        <end position="36"/>
    </location>
</feature>
<dbReference type="Gene3D" id="3.40.50.300">
    <property type="entry name" value="P-loop containing nucleotide triphosphate hydrolases"/>
    <property type="match status" value="1"/>
</dbReference>
<dbReference type="InterPro" id="IPR003439">
    <property type="entry name" value="ABC_transporter-like_ATP-bd"/>
</dbReference>
<accession>A0AAD9GHQ7</accession>
<feature type="domain" description="ABC transmembrane type-1" evidence="9">
    <location>
        <begin position="15"/>
        <end position="289"/>
    </location>
</feature>
<keyword evidence="2 7" id="KW-0812">Transmembrane</keyword>
<keyword evidence="11" id="KW-1185">Reference proteome</keyword>
<organism evidence="10 11">
    <name type="scientific">Babesia divergens</name>
    <dbReference type="NCBI Taxonomy" id="32595"/>
    <lineage>
        <taxon>Eukaryota</taxon>
        <taxon>Sar</taxon>
        <taxon>Alveolata</taxon>
        <taxon>Apicomplexa</taxon>
        <taxon>Aconoidasida</taxon>
        <taxon>Piroplasmida</taxon>
        <taxon>Babesiidae</taxon>
        <taxon>Babesia</taxon>
    </lineage>
</organism>
<evidence type="ECO:0000256" key="4">
    <source>
        <dbReference type="ARBA" id="ARBA00022840"/>
    </source>
</evidence>
<evidence type="ECO:0000256" key="1">
    <source>
        <dbReference type="ARBA" id="ARBA00004141"/>
    </source>
</evidence>
<evidence type="ECO:0000256" key="5">
    <source>
        <dbReference type="ARBA" id="ARBA00022989"/>
    </source>
</evidence>
<dbReference type="Gene3D" id="1.20.1560.10">
    <property type="entry name" value="ABC transporter type 1, transmembrane domain"/>
    <property type="match status" value="1"/>
</dbReference>
<dbReference type="PROSITE" id="PS50929">
    <property type="entry name" value="ABC_TM1F"/>
    <property type="match status" value="1"/>
</dbReference>
<keyword evidence="3" id="KW-0547">Nucleotide-binding</keyword>
<dbReference type="GO" id="GO:0015421">
    <property type="term" value="F:ABC-type oligopeptide transporter activity"/>
    <property type="evidence" value="ECO:0007669"/>
    <property type="project" value="TreeGrafter"/>
</dbReference>
<reference evidence="10" key="2">
    <citation type="submission" date="2021-05" db="EMBL/GenBank/DDBJ databases">
        <authorList>
            <person name="Pain A."/>
        </authorList>
    </citation>
    <scope>NUCLEOTIDE SEQUENCE</scope>
    <source>
        <strain evidence="10">1802A</strain>
    </source>
</reference>
<feature type="domain" description="ABC transporter" evidence="8">
    <location>
        <begin position="321"/>
        <end position="556"/>
    </location>
</feature>
<evidence type="ECO:0000256" key="6">
    <source>
        <dbReference type="ARBA" id="ARBA00023136"/>
    </source>
</evidence>
<dbReference type="PANTHER" id="PTHR43394:SF1">
    <property type="entry name" value="ATP-BINDING CASSETTE SUB-FAMILY B MEMBER 10, MITOCHONDRIAL"/>
    <property type="match status" value="1"/>
</dbReference>
<comment type="caution">
    <text evidence="10">The sequence shown here is derived from an EMBL/GenBank/DDBJ whole genome shotgun (WGS) entry which is preliminary data.</text>
</comment>
<evidence type="ECO:0000256" key="2">
    <source>
        <dbReference type="ARBA" id="ARBA00022692"/>
    </source>
</evidence>
<dbReference type="GO" id="GO:0090374">
    <property type="term" value="P:oligopeptide export from mitochondrion"/>
    <property type="evidence" value="ECO:0007669"/>
    <property type="project" value="TreeGrafter"/>
</dbReference>
<dbReference type="GO" id="GO:0005743">
    <property type="term" value="C:mitochondrial inner membrane"/>
    <property type="evidence" value="ECO:0007669"/>
    <property type="project" value="TreeGrafter"/>
</dbReference>
<dbReference type="SUPFAM" id="SSF90123">
    <property type="entry name" value="ABC transporter transmembrane region"/>
    <property type="match status" value="1"/>
</dbReference>
<sequence>MDCMIKESPIVVPTFIALLASSALISMFPAVVGTYINNFSATNVPSIFQGACFVICSAFASFMKSTLSGFANTRIARRLREDLYISFLRKDISFFDTNTSGRLASILASDVAVSSVVIDYLCQALRASISFVSGIFFSLKLAPIALIGHTMMPIALSFGLIFPLSRCVQKHTSLQMKRLAALVSHTEERISNIKTVKAFNAEKYEHGAFMLKIHDLFVSAITSTLYTASMNFIAVGAVGSLILLMVNTSATLVLDGTMKIGDVTSLLMYSALVGGSIQSFTSSVAGIQRCVGAAASVASYIDDNAILPINKVPTILKAPSIEFNNICFTYPSRPDLQILDDVSFLLPAGSKLLIFGESGCGKSSIIQLLLGFYKPNSGSISIDGRSLNDIDIEELRYMSGWVEQQGTLFNDSIRNNVLYGLENEMVDLSGPYKQSGLLEIVKSMPEGDQTNVGQLGKALSGGQRQRVSVARMFARNPKLVLLDEASSALDMESERQLNNALIKFLHDKTAIVVSHRTSLLPMADYIMVMTSGKISQFGTKDEVLKAPCQQLITMLSVE</sequence>
<evidence type="ECO:0000313" key="11">
    <source>
        <dbReference type="Proteomes" id="UP001195914"/>
    </source>
</evidence>
<keyword evidence="6 7" id="KW-0472">Membrane</keyword>
<dbReference type="SMART" id="SM00382">
    <property type="entry name" value="AAA"/>
    <property type="match status" value="1"/>
</dbReference>
<dbReference type="InterPro" id="IPR036640">
    <property type="entry name" value="ABC1_TM_sf"/>
</dbReference>
<dbReference type="SUPFAM" id="SSF52540">
    <property type="entry name" value="P-loop containing nucleoside triphosphate hydrolases"/>
    <property type="match status" value="1"/>
</dbReference>
<evidence type="ECO:0000256" key="7">
    <source>
        <dbReference type="SAM" id="Phobius"/>
    </source>
</evidence>
<dbReference type="GO" id="GO:0016887">
    <property type="term" value="F:ATP hydrolysis activity"/>
    <property type="evidence" value="ECO:0007669"/>
    <property type="project" value="InterPro"/>
</dbReference>
<dbReference type="PANTHER" id="PTHR43394">
    <property type="entry name" value="ATP-DEPENDENT PERMEASE MDL1, MITOCHONDRIAL"/>
    <property type="match status" value="1"/>
</dbReference>
<dbReference type="PROSITE" id="PS00211">
    <property type="entry name" value="ABC_TRANSPORTER_1"/>
    <property type="match status" value="1"/>
</dbReference>
<keyword evidence="4 10" id="KW-0067">ATP-binding</keyword>
<feature type="transmembrane region" description="Helical" evidence="7">
    <location>
        <begin position="232"/>
        <end position="254"/>
    </location>
</feature>
<proteinExistence type="predicted"/>
<evidence type="ECO:0000259" key="9">
    <source>
        <dbReference type="PROSITE" id="PS50929"/>
    </source>
</evidence>
<reference evidence="10" key="1">
    <citation type="journal article" date="2014" name="Nucleic Acids Res.">
        <title>The evolutionary dynamics of variant antigen genes in Babesia reveal a history of genomic innovation underlying host-parasite interaction.</title>
        <authorList>
            <person name="Jackson A.P."/>
            <person name="Otto T.D."/>
            <person name="Darby A."/>
            <person name="Ramaprasad A."/>
            <person name="Xia D."/>
            <person name="Echaide I.E."/>
            <person name="Farber M."/>
            <person name="Gahlot S."/>
            <person name="Gamble J."/>
            <person name="Gupta D."/>
            <person name="Gupta Y."/>
            <person name="Jackson L."/>
            <person name="Malandrin L."/>
            <person name="Malas T.B."/>
            <person name="Moussa E."/>
            <person name="Nair M."/>
            <person name="Reid A.J."/>
            <person name="Sanders M."/>
            <person name="Sharma J."/>
            <person name="Tracey A."/>
            <person name="Quail M.A."/>
            <person name="Weir W."/>
            <person name="Wastling J.M."/>
            <person name="Hall N."/>
            <person name="Willadsen P."/>
            <person name="Lingelbach K."/>
            <person name="Shiels B."/>
            <person name="Tait A."/>
            <person name="Berriman M."/>
            <person name="Allred D.R."/>
            <person name="Pain A."/>
        </authorList>
    </citation>
    <scope>NUCLEOTIDE SEQUENCE</scope>
    <source>
        <strain evidence="10">1802A</strain>
    </source>
</reference>
<comment type="subcellular location">
    <subcellularLocation>
        <location evidence="1">Membrane</location>
        <topology evidence="1">Multi-pass membrane protein</topology>
    </subcellularLocation>
</comment>
<evidence type="ECO:0000256" key="3">
    <source>
        <dbReference type="ARBA" id="ARBA00022741"/>
    </source>
</evidence>
<dbReference type="PROSITE" id="PS50893">
    <property type="entry name" value="ABC_TRANSPORTER_2"/>
    <property type="match status" value="1"/>
</dbReference>
<keyword evidence="5 7" id="KW-1133">Transmembrane helix</keyword>
<dbReference type="Pfam" id="PF00005">
    <property type="entry name" value="ABC_tran"/>
    <property type="match status" value="1"/>
</dbReference>
<dbReference type="InterPro" id="IPR027417">
    <property type="entry name" value="P-loop_NTPase"/>
</dbReference>
<feature type="transmembrane region" description="Helical" evidence="7">
    <location>
        <begin position="141"/>
        <end position="164"/>
    </location>
</feature>
<gene>
    <name evidence="10" type="ORF">X943_003087</name>
</gene>
<dbReference type="InterPro" id="IPR003593">
    <property type="entry name" value="AAA+_ATPase"/>
</dbReference>
<dbReference type="InterPro" id="IPR011527">
    <property type="entry name" value="ABC1_TM_dom"/>
</dbReference>
<evidence type="ECO:0000313" key="10">
    <source>
        <dbReference type="EMBL" id="KAK1938644.1"/>
    </source>
</evidence>
<dbReference type="AlphaFoldDB" id="A0AAD9GHQ7"/>
<evidence type="ECO:0000259" key="8">
    <source>
        <dbReference type="PROSITE" id="PS50893"/>
    </source>
</evidence>
<dbReference type="GO" id="GO:0005524">
    <property type="term" value="F:ATP binding"/>
    <property type="evidence" value="ECO:0007669"/>
    <property type="project" value="UniProtKB-KW"/>
</dbReference>
<feature type="transmembrane region" description="Helical" evidence="7">
    <location>
        <begin position="48"/>
        <end position="70"/>
    </location>
</feature>
<protein>
    <submittedName>
        <fullName evidence="10">ABC transporter, ATP-binding domain containing protein</fullName>
    </submittedName>
</protein>
<dbReference type="EMBL" id="JAHBMH010000024">
    <property type="protein sequence ID" value="KAK1938644.1"/>
    <property type="molecule type" value="Genomic_DNA"/>
</dbReference>
<name>A0AAD9GHQ7_BABDI</name>
<dbReference type="Proteomes" id="UP001195914">
    <property type="component" value="Unassembled WGS sequence"/>
</dbReference>
<dbReference type="Pfam" id="PF00664">
    <property type="entry name" value="ABC_membrane"/>
    <property type="match status" value="1"/>
</dbReference>